<dbReference type="InterPro" id="IPR038461">
    <property type="entry name" value="Schlafen_AlbA_2_dom_sf"/>
</dbReference>
<evidence type="ECO:0000259" key="1">
    <source>
        <dbReference type="Pfam" id="PF04326"/>
    </source>
</evidence>
<evidence type="ECO:0000313" key="2">
    <source>
        <dbReference type="EMBL" id="MBO8468636.1"/>
    </source>
</evidence>
<dbReference type="Gene3D" id="3.30.565.60">
    <property type="match status" value="1"/>
</dbReference>
<dbReference type="InterPro" id="IPR036388">
    <property type="entry name" value="WH-like_DNA-bd_sf"/>
</dbReference>
<accession>A0A9D9IAF9</accession>
<evidence type="ECO:0000313" key="3">
    <source>
        <dbReference type="Proteomes" id="UP000810292"/>
    </source>
</evidence>
<dbReference type="InterPro" id="IPR007421">
    <property type="entry name" value="Schlafen_AlbA_2_dom"/>
</dbReference>
<dbReference type="Pfam" id="PF13749">
    <property type="entry name" value="HATPase_c_4"/>
    <property type="match status" value="1"/>
</dbReference>
<dbReference type="InterPro" id="IPR036390">
    <property type="entry name" value="WH_DNA-bd_sf"/>
</dbReference>
<dbReference type="AlphaFoldDB" id="A0A9D9IAF9"/>
<organism evidence="2 3">
    <name type="scientific">Candidatus Ornithospirochaeta stercoravium</name>
    <dbReference type="NCBI Taxonomy" id="2840897"/>
    <lineage>
        <taxon>Bacteria</taxon>
        <taxon>Pseudomonadati</taxon>
        <taxon>Spirochaetota</taxon>
        <taxon>Spirochaetia</taxon>
        <taxon>Spirochaetales</taxon>
        <taxon>Spirochaetaceae</taxon>
        <taxon>Spirochaetaceae incertae sedis</taxon>
        <taxon>Candidatus Ornithospirochaeta</taxon>
    </lineage>
</organism>
<protein>
    <submittedName>
        <fullName evidence="2">DNA binding domain-containing protein</fullName>
    </submittedName>
</protein>
<dbReference type="PANTHER" id="PTHR30595:SF6">
    <property type="entry name" value="SCHLAFEN ALBA-2 DOMAIN-CONTAINING PROTEIN"/>
    <property type="match status" value="1"/>
</dbReference>
<proteinExistence type="predicted"/>
<dbReference type="PANTHER" id="PTHR30595">
    <property type="entry name" value="GLPR-RELATED TRANSCRIPTIONAL REPRESSOR"/>
    <property type="match status" value="1"/>
</dbReference>
<dbReference type="Pfam" id="PF04326">
    <property type="entry name" value="SLFN_AlbA_2"/>
    <property type="match status" value="1"/>
</dbReference>
<reference evidence="2" key="1">
    <citation type="submission" date="2020-10" db="EMBL/GenBank/DDBJ databases">
        <authorList>
            <person name="Gilroy R."/>
        </authorList>
    </citation>
    <scope>NUCLEOTIDE SEQUENCE</scope>
    <source>
        <strain evidence="2">14700</strain>
    </source>
</reference>
<reference evidence="2" key="2">
    <citation type="journal article" date="2021" name="PeerJ">
        <title>Extensive microbial diversity within the chicken gut microbiome revealed by metagenomics and culture.</title>
        <authorList>
            <person name="Gilroy R."/>
            <person name="Ravi A."/>
            <person name="Getino M."/>
            <person name="Pursley I."/>
            <person name="Horton D.L."/>
            <person name="Alikhan N.F."/>
            <person name="Baker D."/>
            <person name="Gharbi K."/>
            <person name="Hall N."/>
            <person name="Watson M."/>
            <person name="Adriaenssens E.M."/>
            <person name="Foster-Nyarko E."/>
            <person name="Jarju S."/>
            <person name="Secka A."/>
            <person name="Antonio M."/>
            <person name="Oren A."/>
            <person name="Chaudhuri R.R."/>
            <person name="La Ragione R."/>
            <person name="Hildebrand F."/>
            <person name="Pallen M.J."/>
        </authorList>
    </citation>
    <scope>NUCLEOTIDE SEQUENCE</scope>
    <source>
        <strain evidence="2">14700</strain>
    </source>
</reference>
<feature type="domain" description="Schlafen AlbA-2" evidence="1">
    <location>
        <begin position="3"/>
        <end position="119"/>
    </location>
</feature>
<dbReference type="Gene3D" id="3.30.950.30">
    <property type="entry name" value="Schlafen, AAA domain"/>
    <property type="match status" value="1"/>
</dbReference>
<name>A0A9D9IAF9_9SPIO</name>
<dbReference type="Proteomes" id="UP000810292">
    <property type="component" value="Unassembled WGS sequence"/>
</dbReference>
<dbReference type="SUPFAM" id="SSF46785">
    <property type="entry name" value="Winged helix' DNA-binding domain"/>
    <property type="match status" value="1"/>
</dbReference>
<comment type="caution">
    <text evidence="2">The sequence shown here is derived from an EMBL/GenBank/DDBJ whole genome shotgun (WGS) entry which is preliminary data.</text>
</comment>
<dbReference type="EMBL" id="JADIMF010000038">
    <property type="protein sequence ID" value="MBO8468636.1"/>
    <property type="molecule type" value="Genomic_DNA"/>
</dbReference>
<gene>
    <name evidence="2" type="ORF">IAA72_02490</name>
</gene>
<dbReference type="Gene3D" id="1.10.10.10">
    <property type="entry name" value="Winged helix-like DNA-binding domain superfamily/Winged helix DNA-binding domain"/>
    <property type="match status" value="1"/>
</dbReference>
<dbReference type="InterPro" id="IPR038475">
    <property type="entry name" value="RecG_C_sf"/>
</dbReference>
<sequence length="435" mass="49586">MRESKTIEFKREYTENLKYEVIAFANTDGGTIYIGIEDDGTVIGIENTDKTMLSITNMIRDSIHPDVTLFTDVNTVDIEEKTVIRIDILRGTERPYYIKGKGIRPEGIYVRQGASSVPASHAAIVKMIKETSSDNFEEAISIEQTLSFSKADEAFRNHSINFDDNNKRTLGLIRHDGLYTNLALLLSDQCPHSIKAARFQGTDKAIFTDRVEISGSVFQQMDEAYEYLQKNNRVSSEFKGLERVDHLDYPEEALRESLINAVVHREYAIPGPVLISIFDDRIEITALGGLTKELSLDDIMLGVSVLRNKKLGDIFYRLKLIEAYGTGIEKIMRSYDNCSEKPKIDISDNAFKITLPNQNYHKNTTNPRKEIDYREQTIMDLFKEKETIARKDIQEALDVSQATAILLARDLVEKDILLKESGGKYLRYRLNEIKK</sequence>